<dbReference type="Gene3D" id="1.20.5.300">
    <property type="match status" value="1"/>
</dbReference>
<evidence type="ECO:0000313" key="3">
    <source>
        <dbReference type="Proteomes" id="UP000018680"/>
    </source>
</evidence>
<dbReference type="Pfam" id="PF04102">
    <property type="entry name" value="SlyX"/>
    <property type="match status" value="1"/>
</dbReference>
<dbReference type="RefSeq" id="WP_024267057.1">
    <property type="nucleotide sequence ID" value="NC_023035.1"/>
</dbReference>
<feature type="coiled-coil region" evidence="1">
    <location>
        <begin position="5"/>
        <end position="39"/>
    </location>
</feature>
<evidence type="ECO:0000256" key="1">
    <source>
        <dbReference type="SAM" id="Coils"/>
    </source>
</evidence>
<dbReference type="PANTHER" id="PTHR36508">
    <property type="entry name" value="PROTEIN SLYX"/>
    <property type="match status" value="1"/>
</dbReference>
<dbReference type="InterPro" id="IPR007236">
    <property type="entry name" value="SlyX"/>
</dbReference>
<protein>
    <recommendedName>
        <fullName evidence="4">SlyX protein</fullName>
    </recommendedName>
</protein>
<dbReference type="HOGENOM" id="CLU_180796_1_2_12"/>
<dbReference type="Proteomes" id="UP000018680">
    <property type="component" value="Chromosome"/>
</dbReference>
<evidence type="ECO:0000313" key="2">
    <source>
        <dbReference type="EMBL" id="AHC14126.1"/>
    </source>
</evidence>
<accession>V5WG35</accession>
<sequence length="67" mass="7750">MEERLEALETKISYMENSIAELNDVLVDQQRSLDAHTKKIDSLIHLFRELKETGGEDSPHDSKPPHY</sequence>
<proteinExistence type="predicted"/>
<dbReference type="PANTHER" id="PTHR36508:SF1">
    <property type="entry name" value="PROTEIN SLYX"/>
    <property type="match status" value="1"/>
</dbReference>
<keyword evidence="1" id="KW-0175">Coiled coil</keyword>
<name>V5WG35_9SPIO</name>
<dbReference type="KEGG" id="slr:L21SP2_0699"/>
<dbReference type="AlphaFoldDB" id="V5WG35"/>
<keyword evidence="3" id="KW-1185">Reference proteome</keyword>
<organism evidence="2 3">
    <name type="scientific">Salinispira pacifica</name>
    <dbReference type="NCBI Taxonomy" id="1307761"/>
    <lineage>
        <taxon>Bacteria</taxon>
        <taxon>Pseudomonadati</taxon>
        <taxon>Spirochaetota</taxon>
        <taxon>Spirochaetia</taxon>
        <taxon>Spirochaetales</taxon>
        <taxon>Spirochaetaceae</taxon>
        <taxon>Salinispira</taxon>
    </lineage>
</organism>
<evidence type="ECO:0008006" key="4">
    <source>
        <dbReference type="Google" id="ProtNLM"/>
    </source>
</evidence>
<dbReference type="OrthoDB" id="8606883at2"/>
<dbReference type="EMBL" id="CP006939">
    <property type="protein sequence ID" value="AHC14126.1"/>
    <property type="molecule type" value="Genomic_DNA"/>
</dbReference>
<reference evidence="2 3" key="1">
    <citation type="journal article" date="2015" name="Stand. Genomic Sci.">
        <title>Complete genome sequence and description of Salinispira pacifica gen. nov., sp. nov., a novel spirochaete isolated form a hypersaline microbial mat.</title>
        <authorList>
            <person name="Ben Hania W."/>
            <person name="Joseph M."/>
            <person name="Schumann P."/>
            <person name="Bunk B."/>
            <person name="Fiebig A."/>
            <person name="Sproer C."/>
            <person name="Klenk H.P."/>
            <person name="Fardeau M.L."/>
            <person name="Spring S."/>
        </authorList>
    </citation>
    <scope>NUCLEOTIDE SEQUENCE [LARGE SCALE GENOMIC DNA]</scope>
    <source>
        <strain evidence="2 3">L21-RPul-D2</strain>
    </source>
</reference>
<gene>
    <name evidence="2" type="ORF">L21SP2_0699</name>
</gene>